<dbReference type="GO" id="GO:0005576">
    <property type="term" value="C:extracellular region"/>
    <property type="evidence" value="ECO:0007669"/>
    <property type="project" value="UniProtKB-SubCell"/>
</dbReference>
<organism evidence="5 6">
    <name type="scientific">Paramormyrops kingsleyae</name>
    <dbReference type="NCBI Taxonomy" id="1676925"/>
    <lineage>
        <taxon>Eukaryota</taxon>
        <taxon>Metazoa</taxon>
        <taxon>Chordata</taxon>
        <taxon>Craniata</taxon>
        <taxon>Vertebrata</taxon>
        <taxon>Euteleostomi</taxon>
        <taxon>Actinopterygii</taxon>
        <taxon>Neopterygii</taxon>
        <taxon>Teleostei</taxon>
        <taxon>Osteoglossocephala</taxon>
        <taxon>Osteoglossomorpha</taxon>
        <taxon>Osteoglossiformes</taxon>
        <taxon>Mormyridae</taxon>
        <taxon>Paramormyrops</taxon>
    </lineage>
</organism>
<evidence type="ECO:0000256" key="3">
    <source>
        <dbReference type="ARBA" id="ARBA00022729"/>
    </source>
</evidence>
<accession>A0A3B3S8C2</accession>
<dbReference type="SMART" id="SM00110">
    <property type="entry name" value="C1Q"/>
    <property type="match status" value="1"/>
</dbReference>
<dbReference type="PANTHER" id="PTHR22923">
    <property type="entry name" value="CEREBELLIN-RELATED"/>
    <property type="match status" value="1"/>
</dbReference>
<dbReference type="Pfam" id="PF00386">
    <property type="entry name" value="C1q"/>
    <property type="match status" value="2"/>
</dbReference>
<evidence type="ECO:0000313" key="5">
    <source>
        <dbReference type="Ensembl" id="ENSPKIP00000026430.1"/>
    </source>
</evidence>
<dbReference type="GO" id="GO:0099558">
    <property type="term" value="P:maintenance of synapse structure"/>
    <property type="evidence" value="ECO:0007669"/>
    <property type="project" value="TreeGrafter"/>
</dbReference>
<dbReference type="InterPro" id="IPR001073">
    <property type="entry name" value="C1q_dom"/>
</dbReference>
<dbReference type="AlphaFoldDB" id="A0A3B3S8C2"/>
<keyword evidence="3" id="KW-0732">Signal</keyword>
<evidence type="ECO:0000256" key="2">
    <source>
        <dbReference type="ARBA" id="ARBA00022525"/>
    </source>
</evidence>
<keyword evidence="6" id="KW-1185">Reference proteome</keyword>
<protein>
    <submittedName>
        <fullName evidence="5">Cerebellin 18</fullName>
    </submittedName>
</protein>
<dbReference type="PROSITE" id="PS50871">
    <property type="entry name" value="C1Q"/>
    <property type="match status" value="1"/>
</dbReference>
<feature type="domain" description="C1q" evidence="4">
    <location>
        <begin position="107"/>
        <end position="231"/>
    </location>
</feature>
<dbReference type="Proteomes" id="UP000261540">
    <property type="component" value="Unplaced"/>
</dbReference>
<reference evidence="5" key="1">
    <citation type="submission" date="2025-08" db="UniProtKB">
        <authorList>
            <consortium name="Ensembl"/>
        </authorList>
    </citation>
    <scope>IDENTIFICATION</scope>
</reference>
<dbReference type="GeneTree" id="ENSGT00940000163520"/>
<name>A0A3B3S8C2_9TELE</name>
<dbReference type="PRINTS" id="PR00007">
    <property type="entry name" value="COMPLEMNTC1Q"/>
</dbReference>
<sequence length="231" mass="25491">MYQSVFINLGESYNPATGIFTSPRSGVYNLAVTMYSDSGSAGALLAALGWHGELPCGKWACDCIFRRQTGCCCVANRFYQIEEETFKNLVEIWDSITHLSSDISTVVDGMRVAFTATMRPPLYPERCFGPFTRNVPIPYSIITLNDGNAYNPSLGTFTAQRAGLYSFAFTAYSDIVTAGLRLYHMVQLTKNGEAMTGVWEDNREDAEDSATQTVLLQLQPGDQVYEQSGTT</sequence>
<evidence type="ECO:0000313" key="6">
    <source>
        <dbReference type="Proteomes" id="UP000261540"/>
    </source>
</evidence>
<dbReference type="PANTHER" id="PTHR22923:SF89">
    <property type="entry name" value="CEREBELLIN 18"/>
    <property type="match status" value="1"/>
</dbReference>
<dbReference type="Gene3D" id="2.60.120.40">
    <property type="match status" value="2"/>
</dbReference>
<dbReference type="InterPro" id="IPR050822">
    <property type="entry name" value="Cerebellin_Synaptic_Org"/>
</dbReference>
<evidence type="ECO:0000256" key="1">
    <source>
        <dbReference type="ARBA" id="ARBA00004613"/>
    </source>
</evidence>
<reference evidence="5" key="2">
    <citation type="submission" date="2025-09" db="UniProtKB">
        <authorList>
            <consortium name="Ensembl"/>
        </authorList>
    </citation>
    <scope>IDENTIFICATION</scope>
</reference>
<dbReference type="GO" id="GO:0045202">
    <property type="term" value="C:synapse"/>
    <property type="evidence" value="ECO:0007669"/>
    <property type="project" value="TreeGrafter"/>
</dbReference>
<proteinExistence type="predicted"/>
<comment type="subcellular location">
    <subcellularLocation>
        <location evidence="1">Secreted</location>
    </subcellularLocation>
</comment>
<dbReference type="SUPFAM" id="SSF49842">
    <property type="entry name" value="TNF-like"/>
    <property type="match status" value="2"/>
</dbReference>
<dbReference type="InterPro" id="IPR008983">
    <property type="entry name" value="Tumour_necrosis_fac-like_dom"/>
</dbReference>
<dbReference type="Ensembl" id="ENSPKIT00000007186.1">
    <property type="protein sequence ID" value="ENSPKIP00000026430.1"/>
    <property type="gene ID" value="ENSPKIG00000008925.1"/>
</dbReference>
<evidence type="ECO:0000259" key="4">
    <source>
        <dbReference type="PROSITE" id="PS50871"/>
    </source>
</evidence>
<keyword evidence="2" id="KW-0964">Secreted</keyword>